<protein>
    <submittedName>
        <fullName evidence="1">Uncharacterized protein</fullName>
    </submittedName>
</protein>
<dbReference type="HOGENOM" id="CLU_018544_3_2_1"/>
<sequence length="114" mass="12799">PLASDGPSVYDLTLESVNRTVQMEEEITATYNAIPFIELQREEIDRRKNCTTALLAPIRVLPPEMLGEIFLAYITPDDAEDPGRSPLQLCRISSAWRSIAIATPQLWSHLSVPY</sequence>
<feature type="non-terminal residue" evidence="1">
    <location>
        <position position="1"/>
    </location>
</feature>
<evidence type="ECO:0000313" key="2">
    <source>
        <dbReference type="Proteomes" id="UP000027222"/>
    </source>
</evidence>
<dbReference type="EMBL" id="KL142395">
    <property type="protein sequence ID" value="KDR70769.1"/>
    <property type="molecule type" value="Genomic_DNA"/>
</dbReference>
<keyword evidence="2" id="KW-1185">Reference proteome</keyword>
<proteinExistence type="predicted"/>
<feature type="non-terminal residue" evidence="1">
    <location>
        <position position="114"/>
    </location>
</feature>
<reference evidence="2" key="1">
    <citation type="journal article" date="2014" name="Proc. Natl. Acad. Sci. U.S.A.">
        <title>Extensive sampling of basidiomycete genomes demonstrates inadequacy of the white-rot/brown-rot paradigm for wood decay fungi.</title>
        <authorList>
            <person name="Riley R."/>
            <person name="Salamov A.A."/>
            <person name="Brown D.W."/>
            <person name="Nagy L.G."/>
            <person name="Floudas D."/>
            <person name="Held B.W."/>
            <person name="Levasseur A."/>
            <person name="Lombard V."/>
            <person name="Morin E."/>
            <person name="Otillar R."/>
            <person name="Lindquist E.A."/>
            <person name="Sun H."/>
            <person name="LaButti K.M."/>
            <person name="Schmutz J."/>
            <person name="Jabbour D."/>
            <person name="Luo H."/>
            <person name="Baker S.E."/>
            <person name="Pisabarro A.G."/>
            <person name="Walton J.D."/>
            <person name="Blanchette R.A."/>
            <person name="Henrissat B."/>
            <person name="Martin F."/>
            <person name="Cullen D."/>
            <person name="Hibbett D.S."/>
            <person name="Grigoriev I.V."/>
        </authorList>
    </citation>
    <scope>NUCLEOTIDE SEQUENCE [LARGE SCALE GENOMIC DNA]</scope>
    <source>
        <strain evidence="2">CBS 339.88</strain>
    </source>
</reference>
<dbReference type="Proteomes" id="UP000027222">
    <property type="component" value="Unassembled WGS sequence"/>
</dbReference>
<evidence type="ECO:0000313" key="1">
    <source>
        <dbReference type="EMBL" id="KDR70769.1"/>
    </source>
</evidence>
<accession>A0A067SSU6</accession>
<dbReference type="AlphaFoldDB" id="A0A067SSU6"/>
<dbReference type="OrthoDB" id="3229088at2759"/>
<name>A0A067SSU6_GALM3</name>
<gene>
    <name evidence="1" type="ORF">GALMADRAFT_42452</name>
</gene>
<organism evidence="1 2">
    <name type="scientific">Galerina marginata (strain CBS 339.88)</name>
    <dbReference type="NCBI Taxonomy" id="685588"/>
    <lineage>
        <taxon>Eukaryota</taxon>
        <taxon>Fungi</taxon>
        <taxon>Dikarya</taxon>
        <taxon>Basidiomycota</taxon>
        <taxon>Agaricomycotina</taxon>
        <taxon>Agaricomycetes</taxon>
        <taxon>Agaricomycetidae</taxon>
        <taxon>Agaricales</taxon>
        <taxon>Agaricineae</taxon>
        <taxon>Strophariaceae</taxon>
        <taxon>Galerina</taxon>
    </lineage>
</organism>